<sequence>MSSPRQHPGPADALLVEVRRLRQAGLSDLTARPGRYPHLVAELKHRAGPAPRAKAERFGYFGDAFAGVVADLPEDVRGVAQVLFHAGRPGSLPPLDDRRRAADRLYTGQNYSRSPDCPPATRMRPQLVPGERGGARDCSTNGNDYVILNGLVGADSVADLLVGGSVVAASGGGAGVCRARASDRPSSVLDWSCAYLLGYISTYQSPVRYRASMVMVTGVPGGMSGTAGPS</sequence>
<accession>A0A8J7GSN6</accession>
<reference evidence="1" key="1">
    <citation type="submission" date="2020-11" db="EMBL/GenBank/DDBJ databases">
        <title>Sequencing the genomes of 1000 actinobacteria strains.</title>
        <authorList>
            <person name="Klenk H.-P."/>
        </authorList>
    </citation>
    <scope>NUCLEOTIDE SEQUENCE</scope>
    <source>
        <strain evidence="1">DSM 45356</strain>
    </source>
</reference>
<dbReference type="RefSeq" id="WP_197003327.1">
    <property type="nucleotide sequence ID" value="NZ_JADOUF010000001.1"/>
</dbReference>
<dbReference type="AlphaFoldDB" id="A0A8J7GSN6"/>
<evidence type="ECO:0000313" key="1">
    <source>
        <dbReference type="EMBL" id="MBG6136336.1"/>
    </source>
</evidence>
<protein>
    <submittedName>
        <fullName evidence="1">Uncharacterized protein</fullName>
    </submittedName>
</protein>
<dbReference type="EMBL" id="JADOUF010000001">
    <property type="protein sequence ID" value="MBG6136336.1"/>
    <property type="molecule type" value="Genomic_DNA"/>
</dbReference>
<gene>
    <name evidence="1" type="ORF">IW245_002530</name>
</gene>
<evidence type="ECO:0000313" key="2">
    <source>
        <dbReference type="Proteomes" id="UP000622552"/>
    </source>
</evidence>
<organism evidence="1 2">
    <name type="scientific">Longispora fulva</name>
    <dbReference type="NCBI Taxonomy" id="619741"/>
    <lineage>
        <taxon>Bacteria</taxon>
        <taxon>Bacillati</taxon>
        <taxon>Actinomycetota</taxon>
        <taxon>Actinomycetes</taxon>
        <taxon>Micromonosporales</taxon>
        <taxon>Micromonosporaceae</taxon>
        <taxon>Longispora</taxon>
    </lineage>
</organism>
<keyword evidence="2" id="KW-1185">Reference proteome</keyword>
<proteinExistence type="predicted"/>
<name>A0A8J7GSN6_9ACTN</name>
<comment type="caution">
    <text evidence="1">The sequence shown here is derived from an EMBL/GenBank/DDBJ whole genome shotgun (WGS) entry which is preliminary data.</text>
</comment>
<dbReference type="Proteomes" id="UP000622552">
    <property type="component" value="Unassembled WGS sequence"/>
</dbReference>